<reference evidence="2 3" key="1">
    <citation type="submission" date="2019-02" db="EMBL/GenBank/DDBJ databases">
        <authorList>
            <consortium name="Pathogen Informatics"/>
        </authorList>
    </citation>
    <scope>NUCLEOTIDE SEQUENCE [LARGE SCALE GENOMIC DNA]</scope>
    <source>
        <strain evidence="2 3">3012STDY6944375</strain>
    </source>
</reference>
<keyword evidence="1" id="KW-1133">Transmembrane helix</keyword>
<organism evidence="2 3">
    <name type="scientific">Chryseobacterium taihuense</name>
    <dbReference type="NCBI Taxonomy" id="1141221"/>
    <lineage>
        <taxon>Bacteria</taxon>
        <taxon>Pseudomonadati</taxon>
        <taxon>Bacteroidota</taxon>
        <taxon>Flavobacteriia</taxon>
        <taxon>Flavobacteriales</taxon>
        <taxon>Weeksellaceae</taxon>
        <taxon>Chryseobacterium group</taxon>
        <taxon>Chryseobacterium</taxon>
    </lineage>
</organism>
<keyword evidence="1" id="KW-0472">Membrane</keyword>
<evidence type="ECO:0000313" key="2">
    <source>
        <dbReference type="EMBL" id="VFB02302.1"/>
    </source>
</evidence>
<dbReference type="AlphaFoldDB" id="A0A4U8W878"/>
<keyword evidence="1" id="KW-0812">Transmembrane</keyword>
<evidence type="ECO:0000313" key="3">
    <source>
        <dbReference type="Proteomes" id="UP000290013"/>
    </source>
</evidence>
<dbReference type="Proteomes" id="UP000290013">
    <property type="component" value="Chromosome"/>
</dbReference>
<sequence>MNRIILSPFIIILGLLSIILFYVFINSTFIDNQGGNMLGGTIALIGLGIIFMIIVIEQNILKARNFKTKDIWIIEILILCSVVIYFWYNGFSIG</sequence>
<feature type="transmembrane region" description="Helical" evidence="1">
    <location>
        <begin position="68"/>
        <end position="88"/>
    </location>
</feature>
<dbReference type="EMBL" id="LR215974">
    <property type="protein sequence ID" value="VFB02302.1"/>
    <property type="molecule type" value="Genomic_DNA"/>
</dbReference>
<accession>A0A4U8W878</accession>
<proteinExistence type="predicted"/>
<dbReference type="RefSeq" id="WP_130913170.1">
    <property type="nucleotide sequence ID" value="NZ_LR215974.1"/>
</dbReference>
<feature type="transmembrane region" description="Helical" evidence="1">
    <location>
        <begin position="37"/>
        <end position="56"/>
    </location>
</feature>
<dbReference type="KEGG" id="ctai:NCTC12078_00277"/>
<feature type="transmembrane region" description="Helical" evidence="1">
    <location>
        <begin position="5"/>
        <end position="25"/>
    </location>
</feature>
<gene>
    <name evidence="2" type="ORF">NCTC12078_00277</name>
</gene>
<evidence type="ECO:0000256" key="1">
    <source>
        <dbReference type="SAM" id="Phobius"/>
    </source>
</evidence>
<protein>
    <submittedName>
        <fullName evidence="2">Uncharacterized protein</fullName>
    </submittedName>
</protein>
<name>A0A4U8W878_9FLAO</name>